<dbReference type="PANTHER" id="PTHR42718">
    <property type="entry name" value="MAJOR FACILITATOR SUPERFAMILY MULTIDRUG TRANSPORTER MFSC"/>
    <property type="match status" value="1"/>
</dbReference>
<accession>A0ABR4S484</accession>
<evidence type="ECO:0000256" key="7">
    <source>
        <dbReference type="SAM" id="Phobius"/>
    </source>
</evidence>
<keyword evidence="3 7" id="KW-1133">Transmembrane helix</keyword>
<feature type="region of interest" description="Disordered" evidence="6">
    <location>
        <begin position="96"/>
        <end position="118"/>
    </location>
</feature>
<keyword evidence="2 7" id="KW-0812">Transmembrane</keyword>
<name>A0ABR4S484_9ACTN</name>
<evidence type="ECO:0000256" key="1">
    <source>
        <dbReference type="ARBA" id="ARBA00004141"/>
    </source>
</evidence>
<evidence type="ECO:0000313" key="9">
    <source>
        <dbReference type="Proteomes" id="UP000027443"/>
    </source>
</evidence>
<protein>
    <submittedName>
        <fullName evidence="8">Uncharacterized protein</fullName>
    </submittedName>
</protein>
<evidence type="ECO:0000256" key="4">
    <source>
        <dbReference type="ARBA" id="ARBA00023136"/>
    </source>
</evidence>
<dbReference type="RefSeq" id="WP_181007006.1">
    <property type="nucleotide sequence ID" value="NZ_JHDU01000059.1"/>
</dbReference>
<keyword evidence="9" id="KW-1185">Reference proteome</keyword>
<evidence type="ECO:0000256" key="3">
    <source>
        <dbReference type="ARBA" id="ARBA00022989"/>
    </source>
</evidence>
<comment type="subcellular location">
    <subcellularLocation>
        <location evidence="1">Membrane</location>
        <topology evidence="1">Multi-pass membrane protein</topology>
    </subcellularLocation>
</comment>
<gene>
    <name evidence="8" type="ORF">DC60_06735</name>
</gene>
<feature type="transmembrane region" description="Helical" evidence="7">
    <location>
        <begin position="50"/>
        <end position="70"/>
    </location>
</feature>
<evidence type="ECO:0000256" key="6">
    <source>
        <dbReference type="SAM" id="MobiDB-lite"/>
    </source>
</evidence>
<dbReference type="EMBL" id="JHDU01000059">
    <property type="protein sequence ID" value="KDR60020.1"/>
    <property type="molecule type" value="Genomic_DNA"/>
</dbReference>
<reference evidence="8 9" key="1">
    <citation type="submission" date="2014-03" db="EMBL/GenBank/DDBJ databases">
        <title>Genome Sequence of Streptomyces wadayamensis A23 strain, an endophytic actinobacteria from Citrus reticulata.</title>
        <authorList>
            <person name="de Oliveira L.G."/>
            <person name="Tormet G.D."/>
            <person name="Marcon J."/>
            <person name="Samborsky M."/>
            <person name="Araujo W.L."/>
            <person name="de Azevedo J.L."/>
        </authorList>
    </citation>
    <scope>NUCLEOTIDE SEQUENCE [LARGE SCALE GENOMIC DNA]</scope>
    <source>
        <strain evidence="8 9">A23</strain>
    </source>
</reference>
<dbReference type="PANTHER" id="PTHR42718:SF42">
    <property type="entry name" value="EXPORT PROTEIN"/>
    <property type="match status" value="1"/>
</dbReference>
<dbReference type="Proteomes" id="UP000027443">
    <property type="component" value="Unassembled WGS sequence"/>
</dbReference>
<organism evidence="8 9">
    <name type="scientific">Streptomyces wadayamensis</name>
    <dbReference type="NCBI Taxonomy" id="141454"/>
    <lineage>
        <taxon>Bacteria</taxon>
        <taxon>Bacillati</taxon>
        <taxon>Actinomycetota</taxon>
        <taxon>Actinomycetes</taxon>
        <taxon>Kitasatosporales</taxon>
        <taxon>Streptomycetaceae</taxon>
        <taxon>Streptomyces</taxon>
    </lineage>
</organism>
<evidence type="ECO:0000256" key="5">
    <source>
        <dbReference type="ARBA" id="ARBA00023251"/>
    </source>
</evidence>
<keyword evidence="5" id="KW-0046">Antibiotic resistance</keyword>
<sequence length="118" mass="12171">MRGWGAPAGLRELASAVGLAAVFVVSERRSVHPFVPTALARSVPVTAATVLLPVVMVGLFGSLFTATFHLPDTLRPDPLTTGLRVLPLTVLRVIGSPPAGAALGGWGRARPRSPAPCS</sequence>
<proteinExistence type="predicted"/>
<keyword evidence="4 7" id="KW-0472">Membrane</keyword>
<evidence type="ECO:0000256" key="2">
    <source>
        <dbReference type="ARBA" id="ARBA00022692"/>
    </source>
</evidence>
<comment type="caution">
    <text evidence="8">The sequence shown here is derived from an EMBL/GenBank/DDBJ whole genome shotgun (WGS) entry which is preliminary data.</text>
</comment>
<evidence type="ECO:0000313" key="8">
    <source>
        <dbReference type="EMBL" id="KDR60020.1"/>
    </source>
</evidence>